<sequence>MLNLDQFVADCRAALGYSTPEVAVKEIVERAVASPSEVEAALGTPREGKIGVLHHDRDLTILNVVWTPGMAVYPHDHRMWAVIGLYGGREDNTFYRRSPEGLQVAGGKQLETGNVAVLGQAIIHSVANPLRVFAGAIHIYGGDFFGTSRSEWDRETLQEQPFDVARARKVFADANERWFAECARTS</sequence>
<reference evidence="1 2" key="1">
    <citation type="journal article" date="2019" name="Nat. Microbiol.">
        <title>Mediterranean grassland soil C-N compound turnover is dependent on rainfall and depth, and is mediated by genomically divergent microorganisms.</title>
        <authorList>
            <person name="Diamond S."/>
            <person name="Andeer P.F."/>
            <person name="Li Z."/>
            <person name="Crits-Christoph A."/>
            <person name="Burstein D."/>
            <person name="Anantharaman K."/>
            <person name="Lane K.R."/>
            <person name="Thomas B.C."/>
            <person name="Pan C."/>
            <person name="Northen T.R."/>
            <person name="Banfield J.F."/>
        </authorList>
    </citation>
    <scope>NUCLEOTIDE SEQUENCE [LARGE SCALE GENOMIC DNA]</scope>
    <source>
        <strain evidence="1">NP_4</strain>
    </source>
</reference>
<evidence type="ECO:0000313" key="1">
    <source>
        <dbReference type="EMBL" id="TMI96227.1"/>
    </source>
</evidence>
<dbReference type="Proteomes" id="UP000319353">
    <property type="component" value="Unassembled WGS sequence"/>
</dbReference>
<dbReference type="AlphaFoldDB" id="A0A537KKC6"/>
<dbReference type="InterPro" id="IPR011051">
    <property type="entry name" value="RmlC_Cupin_sf"/>
</dbReference>
<name>A0A537KKC6_9BACT</name>
<gene>
    <name evidence="1" type="ORF">E6H01_13935</name>
</gene>
<evidence type="ECO:0008006" key="3">
    <source>
        <dbReference type="Google" id="ProtNLM"/>
    </source>
</evidence>
<proteinExistence type="predicted"/>
<accession>A0A537KKC6</accession>
<comment type="caution">
    <text evidence="1">The sequence shown here is derived from an EMBL/GenBank/DDBJ whole genome shotgun (WGS) entry which is preliminary data.</text>
</comment>
<evidence type="ECO:0000313" key="2">
    <source>
        <dbReference type="Proteomes" id="UP000319353"/>
    </source>
</evidence>
<dbReference type="SUPFAM" id="SSF51182">
    <property type="entry name" value="RmlC-like cupins"/>
    <property type="match status" value="1"/>
</dbReference>
<organism evidence="1 2">
    <name type="scientific">Candidatus Segetimicrobium genomatis</name>
    <dbReference type="NCBI Taxonomy" id="2569760"/>
    <lineage>
        <taxon>Bacteria</taxon>
        <taxon>Bacillati</taxon>
        <taxon>Candidatus Sysuimicrobiota</taxon>
        <taxon>Candidatus Sysuimicrobiia</taxon>
        <taxon>Candidatus Sysuimicrobiales</taxon>
        <taxon>Candidatus Segetimicrobiaceae</taxon>
        <taxon>Candidatus Segetimicrobium</taxon>
    </lineage>
</organism>
<protein>
    <recommendedName>
        <fullName evidence="3">Cysteine dioxygenase</fullName>
    </recommendedName>
</protein>
<dbReference type="InterPro" id="IPR014710">
    <property type="entry name" value="RmlC-like_jellyroll"/>
</dbReference>
<dbReference type="Gene3D" id="2.60.120.10">
    <property type="entry name" value="Jelly Rolls"/>
    <property type="match status" value="1"/>
</dbReference>
<dbReference type="EMBL" id="VBAL01000260">
    <property type="protein sequence ID" value="TMI96227.1"/>
    <property type="molecule type" value="Genomic_DNA"/>
</dbReference>